<organism evidence="5 6">
    <name type="scientific">Solibacillus faecavium</name>
    <dbReference type="NCBI Taxonomy" id="2762221"/>
    <lineage>
        <taxon>Bacteria</taxon>
        <taxon>Bacillati</taxon>
        <taxon>Bacillota</taxon>
        <taxon>Bacilli</taxon>
        <taxon>Bacillales</taxon>
        <taxon>Caryophanaceae</taxon>
        <taxon>Solibacillus</taxon>
    </lineage>
</organism>
<dbReference type="Gene3D" id="1.10.10.10">
    <property type="entry name" value="Winged helix-like DNA-binding domain superfamily/Winged helix DNA-binding domain"/>
    <property type="match status" value="1"/>
</dbReference>
<accession>A0ABR8XYM6</accession>
<dbReference type="SUPFAM" id="SSF64288">
    <property type="entry name" value="Chorismate lyase-like"/>
    <property type="match status" value="1"/>
</dbReference>
<dbReference type="PANTHER" id="PTHR44846:SF1">
    <property type="entry name" value="MANNOSYL-D-GLYCERATE TRANSPORT_METABOLISM SYSTEM REPRESSOR MNGR-RELATED"/>
    <property type="match status" value="1"/>
</dbReference>
<dbReference type="SMART" id="SM00345">
    <property type="entry name" value="HTH_GNTR"/>
    <property type="match status" value="1"/>
</dbReference>
<dbReference type="Proteomes" id="UP000619101">
    <property type="component" value="Unassembled WGS sequence"/>
</dbReference>
<dbReference type="SMART" id="SM00866">
    <property type="entry name" value="UTRA"/>
    <property type="match status" value="1"/>
</dbReference>
<name>A0ABR8XYM6_9BACL</name>
<dbReference type="PANTHER" id="PTHR44846">
    <property type="entry name" value="MANNOSYL-D-GLYCERATE TRANSPORT/METABOLISM SYSTEM REPRESSOR MNGR-RELATED"/>
    <property type="match status" value="1"/>
</dbReference>
<evidence type="ECO:0000313" key="6">
    <source>
        <dbReference type="Proteomes" id="UP000619101"/>
    </source>
</evidence>
<keyword evidence="3" id="KW-0804">Transcription</keyword>
<proteinExistence type="predicted"/>
<dbReference type="Pfam" id="PF07702">
    <property type="entry name" value="UTRA"/>
    <property type="match status" value="1"/>
</dbReference>
<dbReference type="Gene3D" id="3.40.1410.10">
    <property type="entry name" value="Chorismate lyase-like"/>
    <property type="match status" value="1"/>
</dbReference>
<dbReference type="PROSITE" id="PS50949">
    <property type="entry name" value="HTH_GNTR"/>
    <property type="match status" value="1"/>
</dbReference>
<evidence type="ECO:0000256" key="1">
    <source>
        <dbReference type="ARBA" id="ARBA00023015"/>
    </source>
</evidence>
<dbReference type="Pfam" id="PF00392">
    <property type="entry name" value="GntR"/>
    <property type="match status" value="1"/>
</dbReference>
<dbReference type="InterPro" id="IPR036390">
    <property type="entry name" value="WH_DNA-bd_sf"/>
</dbReference>
<dbReference type="RefSeq" id="WP_191700051.1">
    <property type="nucleotide sequence ID" value="NZ_JACSPZ010000004.1"/>
</dbReference>
<reference evidence="5 6" key="1">
    <citation type="submission" date="2020-08" db="EMBL/GenBank/DDBJ databases">
        <title>A Genomic Blueprint of the Chicken Gut Microbiome.</title>
        <authorList>
            <person name="Gilroy R."/>
            <person name="Ravi A."/>
            <person name="Getino M."/>
            <person name="Pursley I."/>
            <person name="Horton D.L."/>
            <person name="Alikhan N.-F."/>
            <person name="Baker D."/>
            <person name="Gharbi K."/>
            <person name="Hall N."/>
            <person name="Watson M."/>
            <person name="Adriaenssens E.M."/>
            <person name="Foster-Nyarko E."/>
            <person name="Jarju S."/>
            <person name="Secka A."/>
            <person name="Antonio M."/>
            <person name="Oren A."/>
            <person name="Chaudhuri R."/>
            <person name="La Ragione R.M."/>
            <person name="Hildebrand F."/>
            <person name="Pallen M.J."/>
        </authorList>
    </citation>
    <scope>NUCLEOTIDE SEQUENCE [LARGE SCALE GENOMIC DNA]</scope>
    <source>
        <strain evidence="5 6">A46</strain>
    </source>
</reference>
<evidence type="ECO:0000313" key="5">
    <source>
        <dbReference type="EMBL" id="MBD8037032.1"/>
    </source>
</evidence>
<dbReference type="InterPro" id="IPR028978">
    <property type="entry name" value="Chorismate_lyase_/UTRA_dom_sf"/>
</dbReference>
<dbReference type="PRINTS" id="PR00035">
    <property type="entry name" value="HTHGNTR"/>
</dbReference>
<protein>
    <submittedName>
        <fullName evidence="5">GntR family transcriptional regulator</fullName>
    </submittedName>
</protein>
<sequence>MDKQELMLKDYLLQTISATKFHIEYKLPSEYQLVEQFDIPRIKVRNVYTLLEKMGLVYSRKGVGRFIKHQQKPLDVVMTGNISFSEKMKSQTANYKSKLTKFERVAQDHAIYTKADIGQEPLYLVERLRYIDDEPAAIHRSYVVISNMPEIKKIDSRLVSMYQFYQRFGVNEFRSTFSQLSVQYVNEIEREMLNCEVLVPIVKVESDNWDAERNVLLEYTEIIYRTDLFYFQI</sequence>
<comment type="caution">
    <text evidence="5">The sequence shown here is derived from an EMBL/GenBank/DDBJ whole genome shotgun (WGS) entry which is preliminary data.</text>
</comment>
<dbReference type="EMBL" id="JACSPZ010000004">
    <property type="protein sequence ID" value="MBD8037032.1"/>
    <property type="molecule type" value="Genomic_DNA"/>
</dbReference>
<evidence type="ECO:0000256" key="3">
    <source>
        <dbReference type="ARBA" id="ARBA00023163"/>
    </source>
</evidence>
<keyword evidence="2" id="KW-0238">DNA-binding</keyword>
<feature type="domain" description="HTH gntR-type" evidence="4">
    <location>
        <begin position="2"/>
        <end position="70"/>
    </location>
</feature>
<keyword evidence="1" id="KW-0805">Transcription regulation</keyword>
<gene>
    <name evidence="5" type="ORF">H9635_09770</name>
</gene>
<dbReference type="InterPro" id="IPR036388">
    <property type="entry name" value="WH-like_DNA-bd_sf"/>
</dbReference>
<dbReference type="InterPro" id="IPR011663">
    <property type="entry name" value="UTRA"/>
</dbReference>
<evidence type="ECO:0000256" key="2">
    <source>
        <dbReference type="ARBA" id="ARBA00023125"/>
    </source>
</evidence>
<dbReference type="SUPFAM" id="SSF46785">
    <property type="entry name" value="Winged helix' DNA-binding domain"/>
    <property type="match status" value="1"/>
</dbReference>
<dbReference type="InterPro" id="IPR000524">
    <property type="entry name" value="Tscrpt_reg_HTH_GntR"/>
</dbReference>
<keyword evidence="6" id="KW-1185">Reference proteome</keyword>
<dbReference type="InterPro" id="IPR050679">
    <property type="entry name" value="Bact_HTH_transcr_reg"/>
</dbReference>
<evidence type="ECO:0000259" key="4">
    <source>
        <dbReference type="PROSITE" id="PS50949"/>
    </source>
</evidence>